<organism evidence="5 6">
    <name type="scientific">Defluviicoccus vanus</name>
    <dbReference type="NCBI Taxonomy" id="111831"/>
    <lineage>
        <taxon>Bacteria</taxon>
        <taxon>Pseudomonadati</taxon>
        <taxon>Pseudomonadota</taxon>
        <taxon>Alphaproteobacteria</taxon>
        <taxon>Rhodospirillales</taxon>
        <taxon>Rhodospirillaceae</taxon>
        <taxon>Defluviicoccus</taxon>
    </lineage>
</organism>
<gene>
    <name evidence="5" type="ORF">HQ394_11535</name>
</gene>
<dbReference type="Proteomes" id="UP000516369">
    <property type="component" value="Chromosome"/>
</dbReference>
<dbReference type="InterPro" id="IPR012312">
    <property type="entry name" value="Hemerythrin-like"/>
</dbReference>
<protein>
    <recommendedName>
        <fullName evidence="4">Hemerythrin-like domain-containing protein</fullName>
    </recommendedName>
</protein>
<keyword evidence="6" id="KW-1185">Reference proteome</keyword>
<name>A0A7H1N297_9PROT</name>
<dbReference type="CDD" id="cd12107">
    <property type="entry name" value="Hemerythrin"/>
    <property type="match status" value="1"/>
</dbReference>
<evidence type="ECO:0000256" key="3">
    <source>
        <dbReference type="ARBA" id="ARBA00023004"/>
    </source>
</evidence>
<dbReference type="EMBL" id="CP053923">
    <property type="protein sequence ID" value="QNT69833.1"/>
    <property type="molecule type" value="Genomic_DNA"/>
</dbReference>
<sequence length="159" mass="17904">MDTLARRSAFKWSSAFSVGIASIDDDHRYAIDLLSVLDDVDGDALKTTLAQVLDRLTIFAHIHCQREEIVFQQVGLVLDAAHCADHDYFKRVIAETRAEVALELSIDRVHGIVDFIHAWVWQHLTDHDSKLRTVSVDKERVDRIARAAVPPLSSLIGLH</sequence>
<feature type="domain" description="Hemerythrin-like" evidence="4">
    <location>
        <begin position="19"/>
        <end position="131"/>
    </location>
</feature>
<dbReference type="NCBIfam" id="TIGR02481">
    <property type="entry name" value="hemeryth_dom"/>
    <property type="match status" value="1"/>
</dbReference>
<evidence type="ECO:0000259" key="4">
    <source>
        <dbReference type="Pfam" id="PF01814"/>
    </source>
</evidence>
<evidence type="ECO:0000313" key="6">
    <source>
        <dbReference type="Proteomes" id="UP000516369"/>
    </source>
</evidence>
<evidence type="ECO:0000256" key="2">
    <source>
        <dbReference type="ARBA" id="ARBA00022723"/>
    </source>
</evidence>
<comment type="similarity">
    <text evidence="1">Belongs to the hemerythrin family.</text>
</comment>
<dbReference type="SUPFAM" id="SSF47188">
    <property type="entry name" value="Hemerythrin-like"/>
    <property type="match status" value="1"/>
</dbReference>
<evidence type="ECO:0000256" key="1">
    <source>
        <dbReference type="ARBA" id="ARBA00010587"/>
    </source>
</evidence>
<reference evidence="5 6" key="1">
    <citation type="submission" date="2020-05" db="EMBL/GenBank/DDBJ databases">
        <title>Complete closed genome sequence of Defluviicoccus vanus.</title>
        <authorList>
            <person name="Bessarab I."/>
            <person name="Arumugam K."/>
            <person name="Maszenan A.M."/>
            <person name="Seviour R.J."/>
            <person name="Williams R.B."/>
        </authorList>
    </citation>
    <scope>NUCLEOTIDE SEQUENCE [LARGE SCALE GENOMIC DNA]</scope>
    <source>
        <strain evidence="5 6">Ben 114</strain>
    </source>
</reference>
<proteinExistence type="inferred from homology"/>
<keyword evidence="3" id="KW-0408">Iron</keyword>
<dbReference type="InterPro" id="IPR012827">
    <property type="entry name" value="Hemerythrin_metal-bd"/>
</dbReference>
<dbReference type="Pfam" id="PF01814">
    <property type="entry name" value="Hemerythrin"/>
    <property type="match status" value="1"/>
</dbReference>
<evidence type="ECO:0000313" key="5">
    <source>
        <dbReference type="EMBL" id="QNT69833.1"/>
    </source>
</evidence>
<dbReference type="Gene3D" id="1.20.120.50">
    <property type="entry name" value="Hemerythrin-like"/>
    <property type="match status" value="1"/>
</dbReference>
<accession>A0A7H1N297</accession>
<dbReference type="AlphaFoldDB" id="A0A7H1N297"/>
<dbReference type="InterPro" id="IPR035938">
    <property type="entry name" value="Hemerythrin-like_sf"/>
</dbReference>
<dbReference type="KEGG" id="dvn:HQ394_11535"/>
<dbReference type="GO" id="GO:0046872">
    <property type="term" value="F:metal ion binding"/>
    <property type="evidence" value="ECO:0007669"/>
    <property type="project" value="UniProtKB-KW"/>
</dbReference>
<keyword evidence="2" id="KW-0479">Metal-binding</keyword>